<keyword evidence="5" id="KW-1185">Reference proteome</keyword>
<dbReference type="Pfam" id="PF11827">
    <property type="entry name" value="DUF3347"/>
    <property type="match status" value="1"/>
</dbReference>
<keyword evidence="2" id="KW-0812">Transmembrane</keyword>
<evidence type="ECO:0000256" key="1">
    <source>
        <dbReference type="SAM" id="MobiDB-lite"/>
    </source>
</evidence>
<name>A0A023C137_9FLAO</name>
<dbReference type="InterPro" id="IPR021782">
    <property type="entry name" value="DUF3347"/>
</dbReference>
<keyword evidence="2" id="KW-0472">Membrane</keyword>
<keyword evidence="2" id="KW-1133">Transmembrane helix</keyword>
<evidence type="ECO:0000313" key="5">
    <source>
        <dbReference type="Proteomes" id="UP000023541"/>
    </source>
</evidence>
<feature type="compositionally biased region" description="Basic and acidic residues" evidence="1">
    <location>
        <begin position="31"/>
        <end position="54"/>
    </location>
</feature>
<organism evidence="4 5">
    <name type="scientific">Aquimarina atlantica</name>
    <dbReference type="NCBI Taxonomy" id="1317122"/>
    <lineage>
        <taxon>Bacteria</taxon>
        <taxon>Pseudomonadati</taxon>
        <taxon>Bacteroidota</taxon>
        <taxon>Flavobacteriia</taxon>
        <taxon>Flavobacteriales</taxon>
        <taxon>Flavobacteriaceae</taxon>
        <taxon>Aquimarina</taxon>
    </lineage>
</organism>
<evidence type="ECO:0000256" key="2">
    <source>
        <dbReference type="SAM" id="Phobius"/>
    </source>
</evidence>
<gene>
    <name evidence="4" type="ORF">ATO12_02135</name>
</gene>
<evidence type="ECO:0000313" key="4">
    <source>
        <dbReference type="EMBL" id="EZH75608.1"/>
    </source>
</evidence>
<dbReference type="Proteomes" id="UP000023541">
    <property type="component" value="Unassembled WGS sequence"/>
</dbReference>
<feature type="domain" description="DUF3347" evidence="3">
    <location>
        <begin position="69"/>
        <end position="136"/>
    </location>
</feature>
<dbReference type="OrthoDB" id="5513217at2"/>
<accession>A0A023C137</accession>
<sequence>MRNLKIYNVNVIIVAILALTILSCKENNTSKTEEKQDHHSEMGHKENHSGHDVEQTTEIKFKDAKTAEVFQHYIHIKTALVNTDVKEAKAGAQMLAKVTENAVFKLAVESILNTDDIEAQRKAFTEVTTQMETLLDGALSSGEVYKQYCPMAFDNTGGYWLSKEKEIRNPYFGDRMLKCGSVAKTIK</sequence>
<evidence type="ECO:0000259" key="3">
    <source>
        <dbReference type="Pfam" id="PF11827"/>
    </source>
</evidence>
<proteinExistence type="predicted"/>
<protein>
    <recommendedName>
        <fullName evidence="3">DUF3347 domain-containing protein</fullName>
    </recommendedName>
</protein>
<reference evidence="4 5" key="1">
    <citation type="submission" date="2014-04" db="EMBL/GenBank/DDBJ databases">
        <title>Aquimarina sp. 22II-S11-z7 Genome Sequencing.</title>
        <authorList>
            <person name="Lai Q."/>
        </authorList>
    </citation>
    <scope>NUCLEOTIDE SEQUENCE [LARGE SCALE GENOMIC DNA]</scope>
    <source>
        <strain evidence="4 5">22II-S11-z7</strain>
    </source>
</reference>
<dbReference type="eggNOG" id="COG0845">
    <property type="taxonomic scope" value="Bacteria"/>
</dbReference>
<comment type="caution">
    <text evidence="4">The sequence shown here is derived from an EMBL/GenBank/DDBJ whole genome shotgun (WGS) entry which is preliminary data.</text>
</comment>
<feature type="transmembrane region" description="Helical" evidence="2">
    <location>
        <begin position="6"/>
        <end position="24"/>
    </location>
</feature>
<dbReference type="AlphaFoldDB" id="A0A023C137"/>
<dbReference type="EMBL" id="AQRA01000001">
    <property type="protein sequence ID" value="EZH75608.1"/>
    <property type="molecule type" value="Genomic_DNA"/>
</dbReference>
<feature type="region of interest" description="Disordered" evidence="1">
    <location>
        <begin position="30"/>
        <end position="54"/>
    </location>
</feature>
<dbReference type="PROSITE" id="PS51257">
    <property type="entry name" value="PROKAR_LIPOPROTEIN"/>
    <property type="match status" value="1"/>
</dbReference>
<dbReference type="STRING" id="1317122.ATO12_02135"/>
<dbReference type="RefSeq" id="WP_051575538.1">
    <property type="nucleotide sequence ID" value="NZ_AQRA01000001.1"/>
</dbReference>